<dbReference type="PANTHER" id="PTHR42760">
    <property type="entry name" value="SHORT-CHAIN DEHYDROGENASES/REDUCTASES FAMILY MEMBER"/>
    <property type="match status" value="1"/>
</dbReference>
<dbReference type="SUPFAM" id="SSF51735">
    <property type="entry name" value="NAD(P)-binding Rossmann-fold domains"/>
    <property type="match status" value="1"/>
</dbReference>
<sequence length="281" mass="28649">MSSSRMYRLDGCRALVTGASRGIGAAIAEAFAAAGAHVALAARTEEATLPTAERIGRSAPDGPKPHRIAGDLADPAVAPRIVDEAAGLLGGLDVLIHNAGVLPVDPQGNPVFKPLALSTAEEWEPVLAVNLSATVALCRAAYPHLLESDNASVLLVSSVAGLIGVPTMEAYGVTKSAQVSLARSLATGWAAQGIRVNALCPGWVRTDMTAAVHGNQMLSALLLQHVPMRRWAEPEEVAGPAVFLASPAASFITGHALVMDGGLSVPHGGLAGVPAEPAPVD</sequence>
<proteinExistence type="inferred from homology"/>
<dbReference type="InterPro" id="IPR002347">
    <property type="entry name" value="SDR_fam"/>
</dbReference>
<dbReference type="CDD" id="cd05233">
    <property type="entry name" value="SDR_c"/>
    <property type="match status" value="1"/>
</dbReference>
<gene>
    <name evidence="2" type="ORF">VSS16_35765</name>
</gene>
<keyword evidence="3" id="KW-1185">Reference proteome</keyword>
<evidence type="ECO:0000313" key="2">
    <source>
        <dbReference type="EMBL" id="MFB8778003.1"/>
    </source>
</evidence>
<dbReference type="Pfam" id="PF13561">
    <property type="entry name" value="adh_short_C2"/>
    <property type="match status" value="1"/>
</dbReference>
<reference evidence="2 3" key="1">
    <citation type="submission" date="2024-01" db="EMBL/GenBank/DDBJ databases">
        <title>Genome mining of biosynthetic gene clusters to explore secondary metabolites of Streptomyces sp.</title>
        <authorList>
            <person name="Baig A."/>
            <person name="Ajitkumar Shintre N."/>
            <person name="Kumar H."/>
            <person name="Anbarasu A."/>
            <person name="Ramaiah S."/>
        </authorList>
    </citation>
    <scope>NUCLEOTIDE SEQUENCE [LARGE SCALE GENOMIC DNA]</scope>
    <source>
        <strain evidence="2 3">A57</strain>
    </source>
</reference>
<dbReference type="PRINTS" id="PR00080">
    <property type="entry name" value="SDRFAMILY"/>
</dbReference>
<protein>
    <submittedName>
        <fullName evidence="2">SDR family NAD(P)-dependent oxidoreductase</fullName>
    </submittedName>
</protein>
<dbReference type="InterPro" id="IPR036291">
    <property type="entry name" value="NAD(P)-bd_dom_sf"/>
</dbReference>
<dbReference type="Gene3D" id="3.40.50.720">
    <property type="entry name" value="NAD(P)-binding Rossmann-like Domain"/>
    <property type="match status" value="1"/>
</dbReference>
<comment type="similarity">
    <text evidence="1">Belongs to the short-chain dehydrogenases/reductases (SDR) family.</text>
</comment>
<organism evidence="2 3">
    <name type="scientific">Streptomyces broussonetiae</name>
    <dbReference type="NCBI Taxonomy" id="2686304"/>
    <lineage>
        <taxon>Bacteria</taxon>
        <taxon>Bacillati</taxon>
        <taxon>Actinomycetota</taxon>
        <taxon>Actinomycetes</taxon>
        <taxon>Kitasatosporales</taxon>
        <taxon>Streptomycetaceae</taxon>
        <taxon>Streptomyces</taxon>
    </lineage>
</organism>
<comment type="caution">
    <text evidence="2">The sequence shown here is derived from an EMBL/GenBank/DDBJ whole genome shotgun (WGS) entry which is preliminary data.</text>
</comment>
<dbReference type="Proteomes" id="UP001585080">
    <property type="component" value="Unassembled WGS sequence"/>
</dbReference>
<dbReference type="EMBL" id="JAYMRP010000068">
    <property type="protein sequence ID" value="MFB8778003.1"/>
    <property type="molecule type" value="Genomic_DNA"/>
</dbReference>
<name>A0ABV5EMB9_9ACTN</name>
<evidence type="ECO:0000256" key="1">
    <source>
        <dbReference type="ARBA" id="ARBA00006484"/>
    </source>
</evidence>
<dbReference type="RefSeq" id="WP_376736432.1">
    <property type="nucleotide sequence ID" value="NZ_JAYMRP010000068.1"/>
</dbReference>
<accession>A0ABV5EMB9</accession>
<dbReference type="PRINTS" id="PR00081">
    <property type="entry name" value="GDHRDH"/>
</dbReference>
<evidence type="ECO:0000313" key="3">
    <source>
        <dbReference type="Proteomes" id="UP001585080"/>
    </source>
</evidence>